<dbReference type="AlphaFoldDB" id="A0A0G0UG57"/>
<sequence length="265" mass="29581">MKISDFVSTVLVAVPAAVHVTRMNSIFGDWLVLNGPQWKTECVGLEQVGENIYLAYCSEQSADDVLWKACLAAGGKTGRYLDTETKFGPTGFVRTSGEISIRRMIKAFLDLVRDATNQDILEVKPVTLKKGIDLSDMDKLERRIKQAMGNIKGRGPTALRSFPFAWVVRDVDGGVILRWEGQWTRGRYVEVTIYPDHAIFEWNSATGRTSQFIDVAGRLQGVVIDEMETSEEITKSEPTDETTQDIEVDVFQQSFDVDCGEDAEA</sequence>
<reference evidence="1 2" key="1">
    <citation type="journal article" date="2015" name="Nature">
        <title>rRNA introns, odd ribosomes, and small enigmatic genomes across a large radiation of phyla.</title>
        <authorList>
            <person name="Brown C.T."/>
            <person name="Hug L.A."/>
            <person name="Thomas B.C."/>
            <person name="Sharon I."/>
            <person name="Castelle C.J."/>
            <person name="Singh A."/>
            <person name="Wilkins M.J."/>
            <person name="Williams K.H."/>
            <person name="Banfield J.F."/>
        </authorList>
    </citation>
    <scope>NUCLEOTIDE SEQUENCE [LARGE SCALE GENOMIC DNA]</scope>
</reference>
<proteinExistence type="predicted"/>
<organism evidence="1 2">
    <name type="scientific">Candidatus Uhrbacteria bacterium GW2011_GWC2_41_11</name>
    <dbReference type="NCBI Taxonomy" id="1618985"/>
    <lineage>
        <taxon>Bacteria</taxon>
        <taxon>Candidatus Uhriibacteriota</taxon>
    </lineage>
</organism>
<dbReference type="EMBL" id="LCAH01000013">
    <property type="protein sequence ID" value="KKR86431.1"/>
    <property type="molecule type" value="Genomic_DNA"/>
</dbReference>
<accession>A0A0G0UG57</accession>
<evidence type="ECO:0000313" key="2">
    <source>
        <dbReference type="Proteomes" id="UP000034616"/>
    </source>
</evidence>
<gene>
    <name evidence="1" type="ORF">UU35_C0013G0006</name>
</gene>
<comment type="caution">
    <text evidence="1">The sequence shown here is derived from an EMBL/GenBank/DDBJ whole genome shotgun (WGS) entry which is preliminary data.</text>
</comment>
<name>A0A0G0UG57_9BACT</name>
<protein>
    <submittedName>
        <fullName evidence="1">Uncharacterized protein</fullName>
    </submittedName>
</protein>
<dbReference type="Proteomes" id="UP000034616">
    <property type="component" value="Unassembled WGS sequence"/>
</dbReference>
<evidence type="ECO:0000313" key="1">
    <source>
        <dbReference type="EMBL" id="KKR86431.1"/>
    </source>
</evidence>